<reference evidence="2" key="1">
    <citation type="journal article" date="2013" name="Int. J. Syst. Evol. Microbiol.">
        <title>Aestuariibaculum suncheonense gen. nov., sp. nov., a marine bacterium of the family Flavobacteriaceae isolated from a tidal flat and emended descriptions of the genera Gaetbulibacter and Tamlana.</title>
        <authorList>
            <person name="Jeong S.H."/>
            <person name="Park M.S."/>
            <person name="Jin H.M."/>
            <person name="Lee K."/>
            <person name="Park W."/>
            <person name="Jeon C.O."/>
        </authorList>
    </citation>
    <scope>NUCLEOTIDE SEQUENCE</scope>
    <source>
        <strain evidence="2">SC17</strain>
    </source>
</reference>
<evidence type="ECO:0000313" key="2">
    <source>
        <dbReference type="EMBL" id="MBD0834559.1"/>
    </source>
</evidence>
<dbReference type="EMBL" id="JACVXC010000001">
    <property type="protein sequence ID" value="MBD0834559.1"/>
    <property type="molecule type" value="Genomic_DNA"/>
</dbReference>
<dbReference type="GO" id="GO:0030151">
    <property type="term" value="F:molybdenum ion binding"/>
    <property type="evidence" value="ECO:0007669"/>
    <property type="project" value="InterPro"/>
</dbReference>
<feature type="domain" description="MOSC" evidence="1">
    <location>
        <begin position="28"/>
        <end position="163"/>
    </location>
</feature>
<dbReference type="PANTHER" id="PTHR30212:SF2">
    <property type="entry name" value="PROTEIN YIIM"/>
    <property type="match status" value="1"/>
</dbReference>
<proteinExistence type="predicted"/>
<dbReference type="AlphaFoldDB" id="A0A8J6Q5F8"/>
<dbReference type="InterPro" id="IPR005302">
    <property type="entry name" value="MoCF_Sase_C"/>
</dbReference>
<evidence type="ECO:0000259" key="1">
    <source>
        <dbReference type="PROSITE" id="PS51340"/>
    </source>
</evidence>
<dbReference type="Pfam" id="PF03473">
    <property type="entry name" value="MOSC"/>
    <property type="match status" value="1"/>
</dbReference>
<dbReference type="GO" id="GO:0030170">
    <property type="term" value="F:pyridoxal phosphate binding"/>
    <property type="evidence" value="ECO:0007669"/>
    <property type="project" value="InterPro"/>
</dbReference>
<evidence type="ECO:0000313" key="3">
    <source>
        <dbReference type="Proteomes" id="UP000602057"/>
    </source>
</evidence>
<comment type="caution">
    <text evidence="2">The sequence shown here is derived from an EMBL/GenBank/DDBJ whole genome shotgun (WGS) entry which is preliminary data.</text>
</comment>
<dbReference type="InterPro" id="IPR011037">
    <property type="entry name" value="Pyrv_Knase-like_insert_dom_sf"/>
</dbReference>
<keyword evidence="3" id="KW-1185">Reference proteome</keyword>
<protein>
    <submittedName>
        <fullName evidence="2">MOSC domain-containing protein</fullName>
    </submittedName>
</protein>
<dbReference type="InterPro" id="IPR052353">
    <property type="entry name" value="Benzoxazolinone_Detox_Enz"/>
</dbReference>
<reference evidence="2" key="2">
    <citation type="submission" date="2020-09" db="EMBL/GenBank/DDBJ databases">
        <authorList>
            <person name="Wu Z."/>
        </authorList>
    </citation>
    <scope>NUCLEOTIDE SEQUENCE</scope>
    <source>
        <strain evidence="2">SC17</strain>
    </source>
</reference>
<organism evidence="2 3">
    <name type="scientific">Aestuariibaculum suncheonense</name>
    <dbReference type="NCBI Taxonomy" id="1028745"/>
    <lineage>
        <taxon>Bacteria</taxon>
        <taxon>Pseudomonadati</taxon>
        <taxon>Bacteroidota</taxon>
        <taxon>Flavobacteriia</taxon>
        <taxon>Flavobacteriales</taxon>
        <taxon>Flavobacteriaceae</taxon>
    </lineage>
</organism>
<dbReference type="PROSITE" id="PS51340">
    <property type="entry name" value="MOSC"/>
    <property type="match status" value="1"/>
</dbReference>
<dbReference type="RefSeq" id="WP_188215027.1">
    <property type="nucleotide sequence ID" value="NZ_BAABGH010000004.1"/>
</dbReference>
<accession>A0A8J6Q5F8</accession>
<gene>
    <name evidence="2" type="ORF">ICJ84_03850</name>
</gene>
<dbReference type="Gene3D" id="2.40.33.20">
    <property type="entry name" value="PK beta-barrel domain-like"/>
    <property type="match status" value="1"/>
</dbReference>
<dbReference type="Proteomes" id="UP000602057">
    <property type="component" value="Unassembled WGS sequence"/>
</dbReference>
<dbReference type="GO" id="GO:0003824">
    <property type="term" value="F:catalytic activity"/>
    <property type="evidence" value="ECO:0007669"/>
    <property type="project" value="InterPro"/>
</dbReference>
<sequence>MHITTTNIAVPTTVTWNNKPVQTGIYKTPTNTPIFLGKSDVKNDSVIDRKYHGGEFKACYLFSKNHYGYWKTLYPSLTWNYGMFGENLTVDNLDETKIFVGDIYKVGSALIQITEPREPCWKLGVKFGSQDILKQFIAHGFSGTYVRVLEEGFVSAGDEFQLVEKAPNSISIHQFFNLLYNTEKDQELLLKIINSDSVPPKKREELKRFVNS</sequence>
<dbReference type="PANTHER" id="PTHR30212">
    <property type="entry name" value="PROTEIN YIIM"/>
    <property type="match status" value="1"/>
</dbReference>
<dbReference type="SUPFAM" id="SSF50800">
    <property type="entry name" value="PK beta-barrel domain-like"/>
    <property type="match status" value="1"/>
</dbReference>
<name>A0A8J6Q5F8_9FLAO</name>